<dbReference type="EMBL" id="JXDG01000012">
    <property type="protein sequence ID" value="KIH84887.1"/>
    <property type="molecule type" value="Genomic_DNA"/>
</dbReference>
<comment type="caution">
    <text evidence="2">The sequence shown here is derived from an EMBL/GenBank/DDBJ whole genome shotgun (WGS) entry which is preliminary data.</text>
</comment>
<dbReference type="STRING" id="226910.UCMB321_1215"/>
<dbReference type="PATRIC" id="fig|226910.6.peg.1206"/>
<feature type="region of interest" description="Disordered" evidence="1">
    <location>
        <begin position="1"/>
        <end position="24"/>
    </location>
</feature>
<gene>
    <name evidence="2" type="ORF">UCMB321_1215</name>
</gene>
<sequence length="1626" mass="179985">MNTISTQHEQTLLKTDQTQVTSQSQPEAELSTLEYTAESCIAIVEASFLSMVDQAGITGGLSASLSDVVHSTLLTVKDEYRQPSATLRTLLSKTDSGLTHAFSLFKTENDLPDNFLSDDHYEGPKSYWADISHPLIKIANQARALLAGATENSSRPLPDGHLYTASKVETPWYASARNNLLYSSREAFMDAVDAATAHGNYREPYLLFSDWISKNLGSIDKTPFKDEKDLLQRCLHFLERADVQIFAARLLKEMIPEYSNQIGSRTNLRLTAYAMARWSYDDTLAPFHIDGELWSSAPENIEGAENRQSSDVLDLPIPPAAEPVDIHFARGLQRIALDAHAGGLRQVDSTFKALSGANGESFFSTLPQDPCASVLSEEKLRDMANERWGQINSLTVALYPYDFYPYVVMHQDMTGITPTPLMALKQVPTIDDATRALSYLCRKADLHVLLSDFTGMRIQSAEGSWDILRRLVRCLVAPAGTIADNGFSSMPAFIAPWVAADPQTDLLELIFRSTLLTRQYIPASAWRPGSESPKPAEIPLPETLLFLEDPDATFAANRQQLQDTIKETASTPAFASRLLDKIGLSATFIQALPAWGTLEHYQLLQGMPKFAEWAANMVRDPASSTPTALTPGEQAYLFVETLLNIAWPAVQDLWQLGPALCGTVPSPEGQTWGNLKERLIASIHERLMDKKVTDQEGHASFLAGLLLQRARPELFLQDSNSLTLNYQSDPAAITLRWAARLLNEISPRTSMACSIAEVVTMAKDIARQNGIDIDSQAMNDAEMLSPAQNPLSELSGLILGEQTAATARAWGYENALEWLNLTKEAEERNQAHLLSVKHEQAPDLRSMASTQLWVLGTDPEARFGDQDISMLDAFLCGLNTVQYDYFQAQRNALLEKFTTDSTHYRERYHPIIKSQLELIFQDLPLLKLHTLDRGRWRILSPSSRNSLFYKAGTLAIVEFEPAEGNQRQFLNILKSNEGLGTSWIDIWSRSAMLLPKPPSVGGRLIRSGIPAGVGLEAGEWHAGLNQSRLCPSDPSSTAYQIIDKLITPVWDAPMIWEVDYSKEQDILPARNRGERFNLLSLIPFYDYFSKPAAERNNEDHLGLTLEIVLTALPGAKGAGTAVKTLGTAVRAGLQTALGQGLKRPFFSIGQHTLTTSAGATVRRTAIGGLWQTLNNVGSSVSAGLADQAFRQGLRKSGLQLTYAVGESIFSASPIPLYSPRTLARTANKLWQNIRNAGGQATEALNNARQAFRQQLDSAGSRITSRFQKNNGCPLPVRRAPRATTLPFDKVLSIRVLDCVALKDTLPIRPASRIDFFLGSDSPEILVKRLPEANSVDVHAAYKKKANSQSDVVFTQKFLVKSPDETWSIAVRDRDNAWAALTSRQLTLYHEKIESILPSRALRGKFYLHMQGGTFQSPSWKKLHETTLHEARTPATSRLKRTAPESPASPPATTRHFDSVPHCPDLRSREIPRSEWSEFMYKYMGRDKYAAICGGGYGTALHMHLPVTRQSPLGDFTRTDYGIYVTDLAPGSLPHEQLSQSIFGKLRGRTQQKARASHYFELRTSELPEGWTLHKISGPGLSGDNIFLIKGPLQNGVMPDLPLKGSKFKEPLKIVSNHGKYPPAAQP</sequence>
<dbReference type="RefSeq" id="WP_040064628.1">
    <property type="nucleotide sequence ID" value="NZ_JXDG01000012.1"/>
</dbReference>
<keyword evidence="3" id="KW-1185">Reference proteome</keyword>
<dbReference type="Proteomes" id="UP000031535">
    <property type="component" value="Unassembled WGS sequence"/>
</dbReference>
<evidence type="ECO:0000313" key="2">
    <source>
        <dbReference type="EMBL" id="KIH84887.1"/>
    </source>
</evidence>
<evidence type="ECO:0000313" key="3">
    <source>
        <dbReference type="Proteomes" id="UP000031535"/>
    </source>
</evidence>
<name>A0A0C2IIZ9_9PSED</name>
<protein>
    <submittedName>
        <fullName evidence="2">Uncharacterized protein</fullName>
    </submittedName>
</protein>
<feature type="compositionally biased region" description="Basic and acidic residues" evidence="1">
    <location>
        <begin position="1454"/>
        <end position="1465"/>
    </location>
</feature>
<organism evidence="2 3">
    <name type="scientific">Pseudomonas batumici</name>
    <dbReference type="NCBI Taxonomy" id="226910"/>
    <lineage>
        <taxon>Bacteria</taxon>
        <taxon>Pseudomonadati</taxon>
        <taxon>Pseudomonadota</taxon>
        <taxon>Gammaproteobacteria</taxon>
        <taxon>Pseudomonadales</taxon>
        <taxon>Pseudomonadaceae</taxon>
        <taxon>Pseudomonas</taxon>
    </lineage>
</organism>
<reference evidence="2 3" key="1">
    <citation type="submission" date="2015-01" db="EMBL/GenBank/DDBJ databases">
        <title>Complete genome of Pseudomonas batumici UCM B-321 producer of the batumin antibiotic with strong antistaphilococcal and potential anticancer activity.</title>
        <authorList>
            <person name="Klochko V.V."/>
            <person name="Zelena L.B."/>
            <person name="Elena K.A."/>
            <person name="Reva O.N."/>
        </authorList>
    </citation>
    <scope>NUCLEOTIDE SEQUENCE [LARGE SCALE GENOMIC DNA]</scope>
    <source>
        <strain evidence="2 3">UCM B-321</strain>
    </source>
</reference>
<dbReference type="OrthoDB" id="6724432at2"/>
<evidence type="ECO:0000256" key="1">
    <source>
        <dbReference type="SAM" id="MobiDB-lite"/>
    </source>
</evidence>
<feature type="region of interest" description="Disordered" evidence="1">
    <location>
        <begin position="1430"/>
        <end position="1465"/>
    </location>
</feature>
<accession>A0A0C2IIZ9</accession>
<proteinExistence type="predicted"/>